<keyword evidence="10" id="KW-1185">Reference proteome</keyword>
<reference evidence="10" key="1">
    <citation type="journal article" date="2019" name="Int. J. Syst. Evol. Microbiol.">
        <title>The Global Catalogue of Microorganisms (GCM) 10K type strain sequencing project: providing services to taxonomists for standard genome sequencing and annotation.</title>
        <authorList>
            <consortium name="The Broad Institute Genomics Platform"/>
            <consortium name="The Broad Institute Genome Sequencing Center for Infectious Disease"/>
            <person name="Wu L."/>
            <person name="Ma J."/>
        </authorList>
    </citation>
    <scope>NUCLEOTIDE SEQUENCE [LARGE SCALE GENOMIC DNA]</scope>
    <source>
        <strain evidence="10">KACC 12633</strain>
    </source>
</reference>
<dbReference type="Pfam" id="PF00512">
    <property type="entry name" value="HisKA"/>
    <property type="match status" value="1"/>
</dbReference>
<feature type="compositionally biased region" description="Basic and acidic residues" evidence="6">
    <location>
        <begin position="15"/>
        <end position="24"/>
    </location>
</feature>
<dbReference type="PANTHER" id="PTHR43047">
    <property type="entry name" value="TWO-COMPONENT HISTIDINE PROTEIN KINASE"/>
    <property type="match status" value="1"/>
</dbReference>
<dbReference type="InterPro" id="IPR004358">
    <property type="entry name" value="Sig_transdc_His_kin-like_C"/>
</dbReference>
<dbReference type="GO" id="GO:0016301">
    <property type="term" value="F:kinase activity"/>
    <property type="evidence" value="ECO:0007669"/>
    <property type="project" value="UniProtKB-KW"/>
</dbReference>
<organism evidence="9 10">
    <name type="scientific">Kaistia terrae</name>
    <dbReference type="NCBI Taxonomy" id="537017"/>
    <lineage>
        <taxon>Bacteria</taxon>
        <taxon>Pseudomonadati</taxon>
        <taxon>Pseudomonadota</taxon>
        <taxon>Alphaproteobacteria</taxon>
        <taxon>Hyphomicrobiales</taxon>
        <taxon>Kaistiaceae</taxon>
        <taxon>Kaistia</taxon>
    </lineage>
</organism>
<evidence type="ECO:0000256" key="5">
    <source>
        <dbReference type="ARBA" id="ARBA00022777"/>
    </source>
</evidence>
<comment type="caution">
    <text evidence="9">The sequence shown here is derived from an EMBL/GenBank/DDBJ whole genome shotgun (WGS) entry which is preliminary data.</text>
</comment>
<dbReference type="EC" id="2.7.13.3" evidence="2"/>
<proteinExistence type="predicted"/>
<keyword evidence="4" id="KW-0808">Transferase</keyword>
<feature type="domain" description="Histidine kinase" evidence="8">
    <location>
        <begin position="153"/>
        <end position="374"/>
    </location>
</feature>
<dbReference type="InterPro" id="IPR003661">
    <property type="entry name" value="HisK_dim/P_dom"/>
</dbReference>
<comment type="catalytic activity">
    <reaction evidence="1">
        <text>ATP + protein L-histidine = ADP + protein N-phospho-L-histidine.</text>
        <dbReference type="EC" id="2.7.13.3"/>
    </reaction>
</comment>
<dbReference type="SUPFAM" id="SSF55874">
    <property type="entry name" value="ATPase domain of HSP90 chaperone/DNA topoisomerase II/histidine kinase"/>
    <property type="match status" value="1"/>
</dbReference>
<dbReference type="InterPro" id="IPR036097">
    <property type="entry name" value="HisK_dim/P_sf"/>
</dbReference>
<gene>
    <name evidence="9" type="ORF">ACFPP9_06960</name>
</gene>
<dbReference type="SMART" id="SM00388">
    <property type="entry name" value="HisKA"/>
    <property type="match status" value="1"/>
</dbReference>
<evidence type="ECO:0000313" key="9">
    <source>
        <dbReference type="EMBL" id="MFC5515504.1"/>
    </source>
</evidence>
<dbReference type="Proteomes" id="UP001596150">
    <property type="component" value="Unassembled WGS sequence"/>
</dbReference>
<dbReference type="RefSeq" id="WP_323180595.1">
    <property type="nucleotide sequence ID" value="NZ_JAPKNH010000001.1"/>
</dbReference>
<dbReference type="Gene3D" id="1.10.287.130">
    <property type="match status" value="1"/>
</dbReference>
<dbReference type="PRINTS" id="PR00344">
    <property type="entry name" value="BCTRLSENSOR"/>
</dbReference>
<dbReference type="PROSITE" id="PS50109">
    <property type="entry name" value="HIS_KIN"/>
    <property type="match status" value="1"/>
</dbReference>
<dbReference type="Pfam" id="PF02518">
    <property type="entry name" value="HATPase_c"/>
    <property type="match status" value="1"/>
</dbReference>
<dbReference type="Gene3D" id="3.30.565.10">
    <property type="entry name" value="Histidine kinase-like ATPase, C-terminal domain"/>
    <property type="match status" value="1"/>
</dbReference>
<evidence type="ECO:0000256" key="3">
    <source>
        <dbReference type="ARBA" id="ARBA00022553"/>
    </source>
</evidence>
<evidence type="ECO:0000256" key="7">
    <source>
        <dbReference type="SAM" id="Phobius"/>
    </source>
</evidence>
<feature type="transmembrane region" description="Helical" evidence="7">
    <location>
        <begin position="59"/>
        <end position="81"/>
    </location>
</feature>
<keyword evidence="3" id="KW-0597">Phosphoprotein</keyword>
<dbReference type="InterPro" id="IPR036890">
    <property type="entry name" value="HATPase_C_sf"/>
</dbReference>
<dbReference type="InterPro" id="IPR003594">
    <property type="entry name" value="HATPase_dom"/>
</dbReference>
<keyword evidence="7" id="KW-0472">Membrane</keyword>
<feature type="transmembrane region" description="Helical" evidence="7">
    <location>
        <begin position="87"/>
        <end position="106"/>
    </location>
</feature>
<dbReference type="SMART" id="SM00387">
    <property type="entry name" value="HATPase_c"/>
    <property type="match status" value="1"/>
</dbReference>
<dbReference type="PANTHER" id="PTHR43047:SF72">
    <property type="entry name" value="OSMOSENSING HISTIDINE PROTEIN KINASE SLN1"/>
    <property type="match status" value="1"/>
</dbReference>
<evidence type="ECO:0000256" key="1">
    <source>
        <dbReference type="ARBA" id="ARBA00000085"/>
    </source>
</evidence>
<keyword evidence="7" id="KW-1133">Transmembrane helix</keyword>
<feature type="region of interest" description="Disordered" evidence="6">
    <location>
        <begin position="1"/>
        <end position="24"/>
    </location>
</feature>
<dbReference type="EMBL" id="JBHSML010000003">
    <property type="protein sequence ID" value="MFC5515504.1"/>
    <property type="molecule type" value="Genomic_DNA"/>
</dbReference>
<sequence length="399" mass="42357">MQRLSAETVIGEYPPRPDDDLERRRAGTRLFRDPLTEAGPAPFQNAEAGRPLRANTAPVRLAACLTVPALILAAAALAPVWLPSASVPVVMGTGVALSACALLSALRCIRSERVHQAEQARLAFELAAAQATSKHSLRIADEANLARTRFLATMNHELRTPLNAILGFSEVMMSEVLGPMHNPAYRDYAGDIHASGRHLLGLINEILDLSGLEAGRYALNEGAVDLAEVLIACEALVGPRARNRGLQILVEIEPALPKLRADPGGIRQIALNLLSNAVKFTPTGGEIFIRAGWTAGGGQYISIRDNGPGIAVAEIATVMSPFGQGESTIRMAEPGAGMGLPIVEAITRLHGGTFELRSSVGDGTEALACFPRSRVIETESPAIETPLAEETEILWRAAG</sequence>
<evidence type="ECO:0000256" key="6">
    <source>
        <dbReference type="SAM" id="MobiDB-lite"/>
    </source>
</evidence>
<dbReference type="CDD" id="cd00082">
    <property type="entry name" value="HisKA"/>
    <property type="match status" value="1"/>
</dbReference>
<dbReference type="SUPFAM" id="SSF47384">
    <property type="entry name" value="Homodimeric domain of signal transducing histidine kinase"/>
    <property type="match status" value="1"/>
</dbReference>
<evidence type="ECO:0000259" key="8">
    <source>
        <dbReference type="PROSITE" id="PS50109"/>
    </source>
</evidence>
<evidence type="ECO:0000313" key="10">
    <source>
        <dbReference type="Proteomes" id="UP001596150"/>
    </source>
</evidence>
<protein>
    <recommendedName>
        <fullName evidence="2">histidine kinase</fullName>
        <ecNumber evidence="2">2.7.13.3</ecNumber>
    </recommendedName>
</protein>
<evidence type="ECO:0000256" key="4">
    <source>
        <dbReference type="ARBA" id="ARBA00022679"/>
    </source>
</evidence>
<keyword evidence="7" id="KW-0812">Transmembrane</keyword>
<keyword evidence="5 9" id="KW-0418">Kinase</keyword>
<dbReference type="InterPro" id="IPR005467">
    <property type="entry name" value="His_kinase_dom"/>
</dbReference>
<name>A0ABW0PSB5_9HYPH</name>
<accession>A0ABW0PSB5</accession>
<evidence type="ECO:0000256" key="2">
    <source>
        <dbReference type="ARBA" id="ARBA00012438"/>
    </source>
</evidence>